<dbReference type="Proteomes" id="UP000799437">
    <property type="component" value="Unassembled WGS sequence"/>
</dbReference>
<evidence type="ECO:0000313" key="1">
    <source>
        <dbReference type="EMBL" id="KAF2753910.1"/>
    </source>
</evidence>
<gene>
    <name evidence="1" type="ORF">EJ05DRAFT_158602</name>
</gene>
<sequence>MIFDECISNNDHHLQPTIFDLYLHKFFLLSIVLKEWKATRRRIYACTYRWHTYDTYLATLDCVGEDHCIISSYLHIINHFTPYLNTFTSAFSHPSCPLFSDVSMLGGISLNLGSLVSSGDRASAFWVAFGGIGDN</sequence>
<dbReference type="GeneID" id="54480444"/>
<protein>
    <submittedName>
        <fullName evidence="1">Uncharacterized protein</fullName>
    </submittedName>
</protein>
<dbReference type="AlphaFoldDB" id="A0A6A6VW90"/>
<keyword evidence="2" id="KW-1185">Reference proteome</keyword>
<accession>A0A6A6VW90</accession>
<evidence type="ECO:0000313" key="2">
    <source>
        <dbReference type="Proteomes" id="UP000799437"/>
    </source>
</evidence>
<dbReference type="RefSeq" id="XP_033596361.1">
    <property type="nucleotide sequence ID" value="XM_033739390.1"/>
</dbReference>
<reference evidence="1" key="1">
    <citation type="journal article" date="2020" name="Stud. Mycol.">
        <title>101 Dothideomycetes genomes: a test case for predicting lifestyles and emergence of pathogens.</title>
        <authorList>
            <person name="Haridas S."/>
            <person name="Albert R."/>
            <person name="Binder M."/>
            <person name="Bloem J."/>
            <person name="Labutti K."/>
            <person name="Salamov A."/>
            <person name="Andreopoulos B."/>
            <person name="Baker S."/>
            <person name="Barry K."/>
            <person name="Bills G."/>
            <person name="Bluhm B."/>
            <person name="Cannon C."/>
            <person name="Castanera R."/>
            <person name="Culley D."/>
            <person name="Daum C."/>
            <person name="Ezra D."/>
            <person name="Gonzalez J."/>
            <person name="Henrissat B."/>
            <person name="Kuo A."/>
            <person name="Liang C."/>
            <person name="Lipzen A."/>
            <person name="Lutzoni F."/>
            <person name="Magnuson J."/>
            <person name="Mondo S."/>
            <person name="Nolan M."/>
            <person name="Ohm R."/>
            <person name="Pangilinan J."/>
            <person name="Park H.-J."/>
            <person name="Ramirez L."/>
            <person name="Alfaro M."/>
            <person name="Sun H."/>
            <person name="Tritt A."/>
            <person name="Yoshinaga Y."/>
            <person name="Zwiers L.-H."/>
            <person name="Turgeon B."/>
            <person name="Goodwin S."/>
            <person name="Spatafora J."/>
            <person name="Crous P."/>
            <person name="Grigoriev I."/>
        </authorList>
    </citation>
    <scope>NUCLEOTIDE SEQUENCE</scope>
    <source>
        <strain evidence="1">CBS 121739</strain>
    </source>
</reference>
<name>A0A6A6VW90_9PEZI</name>
<organism evidence="1 2">
    <name type="scientific">Pseudovirgaria hyperparasitica</name>
    <dbReference type="NCBI Taxonomy" id="470096"/>
    <lineage>
        <taxon>Eukaryota</taxon>
        <taxon>Fungi</taxon>
        <taxon>Dikarya</taxon>
        <taxon>Ascomycota</taxon>
        <taxon>Pezizomycotina</taxon>
        <taxon>Dothideomycetes</taxon>
        <taxon>Dothideomycetes incertae sedis</taxon>
        <taxon>Acrospermales</taxon>
        <taxon>Acrospermaceae</taxon>
        <taxon>Pseudovirgaria</taxon>
    </lineage>
</organism>
<dbReference type="EMBL" id="ML996582">
    <property type="protein sequence ID" value="KAF2753910.1"/>
    <property type="molecule type" value="Genomic_DNA"/>
</dbReference>
<proteinExistence type="predicted"/>